<comment type="caution">
    <text evidence="1">The sequence shown here is derived from an EMBL/GenBank/DDBJ whole genome shotgun (WGS) entry which is preliminary data.</text>
</comment>
<keyword evidence="2" id="KW-1185">Reference proteome</keyword>
<name>A0A7W6JQP9_9SPHN</name>
<proteinExistence type="predicted"/>
<dbReference type="RefSeq" id="WP_183995699.1">
    <property type="nucleotide sequence ID" value="NZ_JACIEH010000001.1"/>
</dbReference>
<protein>
    <submittedName>
        <fullName evidence="1">Uncharacterized protein</fullName>
    </submittedName>
</protein>
<organism evidence="1 2">
    <name type="scientific">Sphingomonas kyeonggiensis</name>
    <dbReference type="NCBI Taxonomy" id="1268553"/>
    <lineage>
        <taxon>Bacteria</taxon>
        <taxon>Pseudomonadati</taxon>
        <taxon>Pseudomonadota</taxon>
        <taxon>Alphaproteobacteria</taxon>
        <taxon>Sphingomonadales</taxon>
        <taxon>Sphingomonadaceae</taxon>
        <taxon>Sphingomonas</taxon>
    </lineage>
</organism>
<evidence type="ECO:0000313" key="1">
    <source>
        <dbReference type="EMBL" id="MBB4097781.1"/>
    </source>
</evidence>
<dbReference type="EMBL" id="JACIEH010000001">
    <property type="protein sequence ID" value="MBB4097781.1"/>
    <property type="molecule type" value="Genomic_DNA"/>
</dbReference>
<sequence>MSTLSVQVAPFNPGEVQVRVWTYTTPGPSFEWNGTATSESPINENWTDLEPGHYAVTITWHEGYQNIASGGGVGNQIIYNGNYLYYQVLGTPADGNGVSAVFGMVI</sequence>
<dbReference type="Proteomes" id="UP000557392">
    <property type="component" value="Unassembled WGS sequence"/>
</dbReference>
<evidence type="ECO:0000313" key="2">
    <source>
        <dbReference type="Proteomes" id="UP000557392"/>
    </source>
</evidence>
<dbReference type="AlphaFoldDB" id="A0A7W6JQP9"/>
<accession>A0A7W6JQP9</accession>
<reference evidence="1 2" key="1">
    <citation type="submission" date="2020-08" db="EMBL/GenBank/DDBJ databases">
        <title>Genomic Encyclopedia of Type Strains, Phase IV (KMG-IV): sequencing the most valuable type-strain genomes for metagenomic binning, comparative biology and taxonomic classification.</title>
        <authorList>
            <person name="Goeker M."/>
        </authorList>
    </citation>
    <scope>NUCLEOTIDE SEQUENCE [LARGE SCALE GENOMIC DNA]</scope>
    <source>
        <strain evidence="1 2">DSM 101806</strain>
    </source>
</reference>
<gene>
    <name evidence="1" type="ORF">GGR46_001314</name>
</gene>